<accession>A0A917WX48</accession>
<organism evidence="2 3">
    <name type="scientific">Dactylosporangium sucinum</name>
    <dbReference type="NCBI Taxonomy" id="1424081"/>
    <lineage>
        <taxon>Bacteria</taxon>
        <taxon>Bacillati</taxon>
        <taxon>Actinomycetota</taxon>
        <taxon>Actinomycetes</taxon>
        <taxon>Micromonosporales</taxon>
        <taxon>Micromonosporaceae</taxon>
        <taxon>Dactylosporangium</taxon>
    </lineage>
</organism>
<dbReference type="Gene3D" id="1.10.472.20">
    <property type="entry name" value="Nitrile hydratase, beta subunit"/>
    <property type="match status" value="1"/>
</dbReference>
<proteinExistence type="predicted"/>
<reference evidence="2" key="1">
    <citation type="journal article" date="2014" name="Int. J. Syst. Evol. Microbiol.">
        <title>Complete genome sequence of Corynebacterium casei LMG S-19264T (=DSM 44701T), isolated from a smear-ripened cheese.</title>
        <authorList>
            <consortium name="US DOE Joint Genome Institute (JGI-PGF)"/>
            <person name="Walter F."/>
            <person name="Albersmeier A."/>
            <person name="Kalinowski J."/>
            <person name="Ruckert C."/>
        </authorList>
    </citation>
    <scope>NUCLEOTIDE SEQUENCE</scope>
    <source>
        <strain evidence="2">JCM 19831</strain>
    </source>
</reference>
<feature type="domain" description="Nitrile hydratase beta subunit-like N-terminal" evidence="1">
    <location>
        <begin position="28"/>
        <end position="78"/>
    </location>
</feature>
<keyword evidence="3" id="KW-1185">Reference proteome</keyword>
<dbReference type="Pfam" id="PF21006">
    <property type="entry name" value="NHase_beta_N"/>
    <property type="match status" value="1"/>
</dbReference>
<dbReference type="InterPro" id="IPR049054">
    <property type="entry name" value="CN_hydtase_beta-like_N"/>
</dbReference>
<sequence length="89" mass="9903">MVALANNGHTPWRAFQQRLAEEIEKAGNSVENTADTEDAYFDCWLAAAERTLVEEGFVARRDMDERIDLIRAALADPAVDPAANPTRDQ</sequence>
<evidence type="ECO:0000259" key="1">
    <source>
        <dbReference type="Pfam" id="PF21006"/>
    </source>
</evidence>
<dbReference type="EMBL" id="BMPI01000020">
    <property type="protein sequence ID" value="GGM36844.1"/>
    <property type="molecule type" value="Genomic_DNA"/>
</dbReference>
<dbReference type="SUPFAM" id="SSF50090">
    <property type="entry name" value="Electron transport accessory proteins"/>
    <property type="match status" value="1"/>
</dbReference>
<dbReference type="InterPro" id="IPR042262">
    <property type="entry name" value="CN_hydtase_beta_C"/>
</dbReference>
<dbReference type="InterPro" id="IPR008990">
    <property type="entry name" value="Elect_transpt_acc-like_dom_sf"/>
</dbReference>
<dbReference type="Proteomes" id="UP000642070">
    <property type="component" value="Unassembled WGS sequence"/>
</dbReference>
<dbReference type="AlphaFoldDB" id="A0A917WX48"/>
<gene>
    <name evidence="2" type="ORF">GCM10007977_042890</name>
</gene>
<name>A0A917WX48_9ACTN</name>
<dbReference type="InterPro" id="IPR023808">
    <property type="entry name" value="Nitrile_Hydratase_acc_put"/>
</dbReference>
<protein>
    <recommendedName>
        <fullName evidence="1">Nitrile hydratase beta subunit-like N-terminal domain-containing protein</fullName>
    </recommendedName>
</protein>
<dbReference type="NCBIfam" id="TIGR03889">
    <property type="entry name" value="nitrile_acc"/>
    <property type="match status" value="1"/>
</dbReference>
<evidence type="ECO:0000313" key="3">
    <source>
        <dbReference type="Proteomes" id="UP000642070"/>
    </source>
</evidence>
<evidence type="ECO:0000313" key="2">
    <source>
        <dbReference type="EMBL" id="GGM36844.1"/>
    </source>
</evidence>
<reference evidence="2" key="2">
    <citation type="submission" date="2020-09" db="EMBL/GenBank/DDBJ databases">
        <authorList>
            <person name="Sun Q."/>
            <person name="Ohkuma M."/>
        </authorList>
    </citation>
    <scope>NUCLEOTIDE SEQUENCE</scope>
    <source>
        <strain evidence="2">JCM 19831</strain>
    </source>
</reference>
<comment type="caution">
    <text evidence="2">The sequence shown here is derived from an EMBL/GenBank/DDBJ whole genome shotgun (WGS) entry which is preliminary data.</text>
</comment>